<feature type="domain" description="Sigma-54 factor interaction" evidence="3">
    <location>
        <begin position="138"/>
        <end position="300"/>
    </location>
</feature>
<dbReference type="GO" id="GO:0006355">
    <property type="term" value="P:regulation of DNA-templated transcription"/>
    <property type="evidence" value="ECO:0007669"/>
    <property type="project" value="InterPro"/>
</dbReference>
<dbReference type="Gene3D" id="3.40.50.2300">
    <property type="match status" value="1"/>
</dbReference>
<evidence type="ECO:0000256" key="2">
    <source>
        <dbReference type="ARBA" id="ARBA00022840"/>
    </source>
</evidence>
<comment type="caution">
    <text evidence="5">The sequence shown here is derived from an EMBL/GenBank/DDBJ whole genome shotgun (WGS) entry which is preliminary data.</text>
</comment>
<keyword evidence="2" id="KW-0067">ATP-binding</keyword>
<accession>A0A0F9EYX5</accession>
<dbReference type="PANTHER" id="PTHR32071:SF122">
    <property type="entry name" value="SIGMA FACTOR"/>
    <property type="match status" value="1"/>
</dbReference>
<dbReference type="EMBL" id="LAZR01023215">
    <property type="protein sequence ID" value="KKL79288.1"/>
    <property type="molecule type" value="Genomic_DNA"/>
</dbReference>
<dbReference type="PROSITE" id="PS00675">
    <property type="entry name" value="SIGMA54_INTERACT_1"/>
    <property type="match status" value="1"/>
</dbReference>
<dbReference type="InterPro" id="IPR011006">
    <property type="entry name" value="CheY-like_superfamily"/>
</dbReference>
<organism evidence="5">
    <name type="scientific">marine sediment metagenome</name>
    <dbReference type="NCBI Taxonomy" id="412755"/>
    <lineage>
        <taxon>unclassified sequences</taxon>
        <taxon>metagenomes</taxon>
        <taxon>ecological metagenomes</taxon>
    </lineage>
</organism>
<proteinExistence type="predicted"/>
<dbReference type="InterPro" id="IPR027417">
    <property type="entry name" value="P-loop_NTPase"/>
</dbReference>
<feature type="non-terminal residue" evidence="5">
    <location>
        <position position="300"/>
    </location>
</feature>
<dbReference type="InterPro" id="IPR001789">
    <property type="entry name" value="Sig_transdc_resp-reg_receiver"/>
</dbReference>
<dbReference type="FunFam" id="3.40.50.300:FF:000006">
    <property type="entry name" value="DNA-binding transcriptional regulator NtrC"/>
    <property type="match status" value="1"/>
</dbReference>
<keyword evidence="1" id="KW-0547">Nucleotide-binding</keyword>
<dbReference type="GO" id="GO:0000160">
    <property type="term" value="P:phosphorelay signal transduction system"/>
    <property type="evidence" value="ECO:0007669"/>
    <property type="project" value="InterPro"/>
</dbReference>
<dbReference type="SMART" id="SM00448">
    <property type="entry name" value="REC"/>
    <property type="match status" value="1"/>
</dbReference>
<dbReference type="InterPro" id="IPR003593">
    <property type="entry name" value="AAA+_ATPase"/>
</dbReference>
<protein>
    <recommendedName>
        <fullName evidence="6">Sigma-54-dependent Fis family transcriptional regulator</fullName>
    </recommendedName>
</protein>
<dbReference type="Pfam" id="PF00072">
    <property type="entry name" value="Response_reg"/>
    <property type="match status" value="1"/>
</dbReference>
<dbReference type="AlphaFoldDB" id="A0A0F9EYX5"/>
<evidence type="ECO:0008006" key="6">
    <source>
        <dbReference type="Google" id="ProtNLM"/>
    </source>
</evidence>
<dbReference type="SUPFAM" id="SSF52172">
    <property type="entry name" value="CheY-like"/>
    <property type="match status" value="1"/>
</dbReference>
<dbReference type="CDD" id="cd00156">
    <property type="entry name" value="REC"/>
    <property type="match status" value="1"/>
</dbReference>
<feature type="domain" description="Response regulatory" evidence="4">
    <location>
        <begin position="1"/>
        <end position="113"/>
    </location>
</feature>
<sequence>MIVDSDQNLRADVCNFFRGIGQVIEEAPNYATALKMIETVAFDIIISDVIIPGGTIRDLIKAIHSKNNDTFVIVNSDLNSVQEGVRAVKEGAFGILQKPFSIPELNFHIKKALEKKKQKTDVEELPERHRNVYQPYNFIGESPEIKEVFRIVDKVAKSNSSVILTGETGTGKELVAGAIHYNSLRSKAAFVRVNCAALPEQLLESELFGYEKGAFTGAEKLRIGRFEQADGGTIFLDEVADMSLFTQAKILRVLQEKEFERVGSNETVKSDVRIISATNKNLVEQMEEGLFREDLYFRLN</sequence>
<dbReference type="PROSITE" id="PS50045">
    <property type="entry name" value="SIGMA54_INTERACT_4"/>
    <property type="match status" value="1"/>
</dbReference>
<evidence type="ECO:0000313" key="5">
    <source>
        <dbReference type="EMBL" id="KKL79288.1"/>
    </source>
</evidence>
<dbReference type="InterPro" id="IPR025662">
    <property type="entry name" value="Sigma_54_int_dom_ATP-bd_1"/>
</dbReference>
<dbReference type="InterPro" id="IPR002078">
    <property type="entry name" value="Sigma_54_int"/>
</dbReference>
<dbReference type="Pfam" id="PF00158">
    <property type="entry name" value="Sigma54_activat"/>
    <property type="match status" value="1"/>
</dbReference>
<dbReference type="PANTHER" id="PTHR32071">
    <property type="entry name" value="TRANSCRIPTIONAL REGULATORY PROTEIN"/>
    <property type="match status" value="1"/>
</dbReference>
<dbReference type="PROSITE" id="PS50110">
    <property type="entry name" value="RESPONSE_REGULATORY"/>
    <property type="match status" value="1"/>
</dbReference>
<gene>
    <name evidence="5" type="ORF">LCGC14_2016320</name>
</gene>
<dbReference type="GO" id="GO:0005524">
    <property type="term" value="F:ATP binding"/>
    <property type="evidence" value="ECO:0007669"/>
    <property type="project" value="UniProtKB-KW"/>
</dbReference>
<evidence type="ECO:0000259" key="3">
    <source>
        <dbReference type="PROSITE" id="PS50045"/>
    </source>
</evidence>
<dbReference type="SUPFAM" id="SSF52540">
    <property type="entry name" value="P-loop containing nucleoside triphosphate hydrolases"/>
    <property type="match status" value="1"/>
</dbReference>
<dbReference type="CDD" id="cd00009">
    <property type="entry name" value="AAA"/>
    <property type="match status" value="1"/>
</dbReference>
<dbReference type="InterPro" id="IPR025943">
    <property type="entry name" value="Sigma_54_int_dom_ATP-bd_2"/>
</dbReference>
<evidence type="ECO:0000256" key="1">
    <source>
        <dbReference type="ARBA" id="ARBA00022741"/>
    </source>
</evidence>
<dbReference type="Gene3D" id="3.40.50.300">
    <property type="entry name" value="P-loop containing nucleotide triphosphate hydrolases"/>
    <property type="match status" value="1"/>
</dbReference>
<name>A0A0F9EYX5_9ZZZZ</name>
<reference evidence="5" key="1">
    <citation type="journal article" date="2015" name="Nature">
        <title>Complex archaea that bridge the gap between prokaryotes and eukaryotes.</title>
        <authorList>
            <person name="Spang A."/>
            <person name="Saw J.H."/>
            <person name="Jorgensen S.L."/>
            <person name="Zaremba-Niedzwiedzka K."/>
            <person name="Martijn J."/>
            <person name="Lind A.E."/>
            <person name="van Eijk R."/>
            <person name="Schleper C."/>
            <person name="Guy L."/>
            <person name="Ettema T.J."/>
        </authorList>
    </citation>
    <scope>NUCLEOTIDE SEQUENCE</scope>
</reference>
<dbReference type="PROSITE" id="PS00676">
    <property type="entry name" value="SIGMA54_INTERACT_2"/>
    <property type="match status" value="1"/>
</dbReference>
<dbReference type="SMART" id="SM00382">
    <property type="entry name" value="AAA"/>
    <property type="match status" value="1"/>
</dbReference>
<evidence type="ECO:0000259" key="4">
    <source>
        <dbReference type="PROSITE" id="PS50110"/>
    </source>
</evidence>